<dbReference type="EMBL" id="SLWS01000005">
    <property type="protein sequence ID" value="TCO58291.1"/>
    <property type="molecule type" value="Genomic_DNA"/>
</dbReference>
<dbReference type="Proteomes" id="UP000295680">
    <property type="component" value="Unassembled WGS sequence"/>
</dbReference>
<gene>
    <name evidence="1" type="ORF">EV192_105356</name>
</gene>
<keyword evidence="2" id="KW-1185">Reference proteome</keyword>
<sequence>MRPILLNDPQFKRRTLQEKLRARRDRIAAWLTRPGSDLDPTSGLPWSQIARYRVIDDPDLGPVPQYVEAARQLAMRNASEADRHRASMAALDRNDKLAALAADVNAERLTWLPSLLVTAARADHSVQPLSAQQLRVWADPQVQRLLMNETGGGWPEPFDDQPPGQK</sequence>
<comment type="caution">
    <text evidence="1">The sequence shown here is derived from an EMBL/GenBank/DDBJ whole genome shotgun (WGS) entry which is preliminary data.</text>
</comment>
<dbReference type="AlphaFoldDB" id="A0A4R2JF00"/>
<name>A0A4R2JF00_9PSEU</name>
<evidence type="ECO:0000313" key="2">
    <source>
        <dbReference type="Proteomes" id="UP000295680"/>
    </source>
</evidence>
<protein>
    <submittedName>
        <fullName evidence="1">Uncharacterized protein</fullName>
    </submittedName>
</protein>
<dbReference type="OrthoDB" id="3205704at2"/>
<reference evidence="1 2" key="1">
    <citation type="submission" date="2019-03" db="EMBL/GenBank/DDBJ databases">
        <title>Genomic Encyclopedia of Type Strains, Phase IV (KMG-IV): sequencing the most valuable type-strain genomes for metagenomic binning, comparative biology and taxonomic classification.</title>
        <authorList>
            <person name="Goeker M."/>
        </authorList>
    </citation>
    <scope>NUCLEOTIDE SEQUENCE [LARGE SCALE GENOMIC DNA]</scope>
    <source>
        <strain evidence="1 2">DSM 45934</strain>
    </source>
</reference>
<proteinExistence type="predicted"/>
<accession>A0A4R2JF00</accession>
<dbReference type="RefSeq" id="WP_132118942.1">
    <property type="nucleotide sequence ID" value="NZ_SLWS01000005.1"/>
</dbReference>
<evidence type="ECO:0000313" key="1">
    <source>
        <dbReference type="EMBL" id="TCO58291.1"/>
    </source>
</evidence>
<organism evidence="1 2">
    <name type="scientific">Actinocrispum wychmicini</name>
    <dbReference type="NCBI Taxonomy" id="1213861"/>
    <lineage>
        <taxon>Bacteria</taxon>
        <taxon>Bacillati</taxon>
        <taxon>Actinomycetota</taxon>
        <taxon>Actinomycetes</taxon>
        <taxon>Pseudonocardiales</taxon>
        <taxon>Pseudonocardiaceae</taxon>
        <taxon>Actinocrispum</taxon>
    </lineage>
</organism>